<feature type="compositionally biased region" description="Basic and acidic residues" evidence="1">
    <location>
        <begin position="150"/>
        <end position="162"/>
    </location>
</feature>
<gene>
    <name evidence="3" type="ORF">GA0070613_5573</name>
</gene>
<dbReference type="PANTHER" id="PTHR43767">
    <property type="entry name" value="LONG-CHAIN-FATTY-ACID--COA LIGASE"/>
    <property type="match status" value="1"/>
</dbReference>
<feature type="region of interest" description="Disordered" evidence="1">
    <location>
        <begin position="117"/>
        <end position="198"/>
    </location>
</feature>
<accession>A0A1C5JVT4</accession>
<evidence type="ECO:0000313" key="3">
    <source>
        <dbReference type="EMBL" id="SCG74608.1"/>
    </source>
</evidence>
<proteinExistence type="predicted"/>
<evidence type="ECO:0000313" key="4">
    <source>
        <dbReference type="Proteomes" id="UP000198221"/>
    </source>
</evidence>
<dbReference type="InterPro" id="IPR050237">
    <property type="entry name" value="ATP-dep_AMP-bd_enzyme"/>
</dbReference>
<reference evidence="4" key="1">
    <citation type="submission" date="2016-06" db="EMBL/GenBank/DDBJ databases">
        <authorList>
            <person name="Varghese N."/>
            <person name="Submissions Spin"/>
        </authorList>
    </citation>
    <scope>NUCLEOTIDE SEQUENCE [LARGE SCALE GENOMIC DNA]</scope>
    <source>
        <strain evidence="4">DSM 43819</strain>
    </source>
</reference>
<dbReference type="PANTHER" id="PTHR43767:SF1">
    <property type="entry name" value="NONRIBOSOMAL PEPTIDE SYNTHASE PES1 (EUROFUNG)-RELATED"/>
    <property type="match status" value="1"/>
</dbReference>
<dbReference type="Proteomes" id="UP000198221">
    <property type="component" value="Chromosome I"/>
</dbReference>
<feature type="compositionally biased region" description="Polar residues" evidence="1">
    <location>
        <begin position="120"/>
        <end position="132"/>
    </location>
</feature>
<organism evidence="3 4">
    <name type="scientific">Micromonospora inositola</name>
    <dbReference type="NCBI Taxonomy" id="47865"/>
    <lineage>
        <taxon>Bacteria</taxon>
        <taxon>Bacillati</taxon>
        <taxon>Actinomycetota</taxon>
        <taxon>Actinomycetes</taxon>
        <taxon>Micromonosporales</taxon>
        <taxon>Micromonosporaceae</taxon>
        <taxon>Micromonospora</taxon>
    </lineage>
</organism>
<dbReference type="SUPFAM" id="SSF56801">
    <property type="entry name" value="Acetyl-CoA synthetase-like"/>
    <property type="match status" value="1"/>
</dbReference>
<dbReference type="InterPro" id="IPR000873">
    <property type="entry name" value="AMP-dep_synth/lig_dom"/>
</dbReference>
<dbReference type="Pfam" id="PF00501">
    <property type="entry name" value="AMP-binding"/>
    <property type="match status" value="1"/>
</dbReference>
<sequence length="198" mass="20647">MGATADRPWTRSYAPGIPATIAASAESLVGLLTDAARRFGSRVALDFFGAATTYAELADQVDRAAEALRRLGVGRGDRVALVLPNCPQHVVAFYAVLRLGAVVVEHNPLYTAQELEHQLTDTAPGSPWSGTRSPRHAENRAGKMPSSPRTCDRGSDGVRAADDQEGLSKGSTARAGVPATSTSIASRAPSSGPRVASP</sequence>
<name>A0A1C5JVT4_9ACTN</name>
<evidence type="ECO:0000259" key="2">
    <source>
        <dbReference type="Pfam" id="PF00501"/>
    </source>
</evidence>
<evidence type="ECO:0000256" key="1">
    <source>
        <dbReference type="SAM" id="MobiDB-lite"/>
    </source>
</evidence>
<feature type="compositionally biased region" description="Polar residues" evidence="1">
    <location>
        <begin position="179"/>
        <end position="189"/>
    </location>
</feature>
<keyword evidence="4" id="KW-1185">Reference proteome</keyword>
<feature type="domain" description="AMP-dependent synthetase/ligase" evidence="2">
    <location>
        <begin position="33"/>
        <end position="124"/>
    </location>
</feature>
<dbReference type="EMBL" id="LT607754">
    <property type="protein sequence ID" value="SCG74608.1"/>
    <property type="molecule type" value="Genomic_DNA"/>
</dbReference>
<dbReference type="Gene3D" id="3.40.50.980">
    <property type="match status" value="1"/>
</dbReference>
<dbReference type="AlphaFoldDB" id="A0A1C5JVT4"/>
<protein>
    <submittedName>
        <fullName evidence="3">AMP-binding enzyme</fullName>
    </submittedName>
</protein>